<evidence type="ECO:0000313" key="1">
    <source>
        <dbReference type="EMBL" id="KHN12175.1"/>
    </source>
</evidence>
<dbReference type="AlphaFoldDB" id="A0A0B2PSV1"/>
<dbReference type="EMBL" id="KN663312">
    <property type="protein sequence ID" value="KHN12175.1"/>
    <property type="molecule type" value="Genomic_DNA"/>
</dbReference>
<name>A0A0B2PSV1_GLYSO</name>
<dbReference type="Proteomes" id="UP000053555">
    <property type="component" value="Unassembled WGS sequence"/>
</dbReference>
<feature type="non-terminal residue" evidence="1">
    <location>
        <position position="126"/>
    </location>
</feature>
<gene>
    <name evidence="1" type="ORF">glysoja_036498</name>
</gene>
<proteinExistence type="predicted"/>
<accession>A0A0B2PSV1</accession>
<sequence>IGNGHITRFWEDSWLEGDTLASFFLRLYNNSLQHGVCIEKMGRWASGKCEWAFSWRRSWFVWESLMVDPFMGKLQNCNFVQGVPNVWVWSTDNSNLEIPPKAQFMVWRLILGRLLTKINLVRRNIV</sequence>
<organism evidence="1">
    <name type="scientific">Glycine soja</name>
    <name type="common">Wild soybean</name>
    <dbReference type="NCBI Taxonomy" id="3848"/>
    <lineage>
        <taxon>Eukaryota</taxon>
        <taxon>Viridiplantae</taxon>
        <taxon>Streptophyta</taxon>
        <taxon>Embryophyta</taxon>
        <taxon>Tracheophyta</taxon>
        <taxon>Spermatophyta</taxon>
        <taxon>Magnoliopsida</taxon>
        <taxon>eudicotyledons</taxon>
        <taxon>Gunneridae</taxon>
        <taxon>Pentapetalae</taxon>
        <taxon>rosids</taxon>
        <taxon>fabids</taxon>
        <taxon>Fabales</taxon>
        <taxon>Fabaceae</taxon>
        <taxon>Papilionoideae</taxon>
        <taxon>50 kb inversion clade</taxon>
        <taxon>NPAAA clade</taxon>
        <taxon>indigoferoid/millettioid clade</taxon>
        <taxon>Phaseoleae</taxon>
        <taxon>Glycine</taxon>
        <taxon>Glycine subgen. Soja</taxon>
    </lineage>
</organism>
<evidence type="ECO:0008006" key="2">
    <source>
        <dbReference type="Google" id="ProtNLM"/>
    </source>
</evidence>
<feature type="non-terminal residue" evidence="1">
    <location>
        <position position="1"/>
    </location>
</feature>
<protein>
    <recommendedName>
        <fullName evidence="2">Reverse transcriptase zinc-binding domain-containing protein</fullName>
    </recommendedName>
</protein>
<reference evidence="1" key="1">
    <citation type="submission" date="2014-07" db="EMBL/GenBank/DDBJ databases">
        <title>Identification of a novel salt tolerance gene in wild soybean by whole-genome sequencing.</title>
        <authorList>
            <person name="Lam H.-M."/>
            <person name="Qi X."/>
            <person name="Li M.-W."/>
            <person name="Liu X."/>
            <person name="Xie M."/>
            <person name="Ni M."/>
            <person name="Xu X."/>
        </authorList>
    </citation>
    <scope>NUCLEOTIDE SEQUENCE [LARGE SCALE GENOMIC DNA]</scope>
    <source>
        <tissue evidence="1">Root</tissue>
    </source>
</reference>